<keyword evidence="2" id="KW-1185">Reference proteome</keyword>
<dbReference type="STRING" id="1058.SAMN05421783_107160"/>
<dbReference type="PANTHER" id="PTHR36152">
    <property type="entry name" value="CYTOPLASMIC PROTEIN-RELATED"/>
    <property type="match status" value="1"/>
</dbReference>
<dbReference type="PANTHER" id="PTHR36152:SF5">
    <property type="entry name" value="PROTEIN HCP1"/>
    <property type="match status" value="1"/>
</dbReference>
<protein>
    <submittedName>
        <fullName evidence="1">Type VI secretion system secreted protein Hcp</fullName>
    </submittedName>
</protein>
<dbReference type="EMBL" id="FNNZ01000007">
    <property type="protein sequence ID" value="SDW71531.1"/>
    <property type="molecule type" value="Genomic_DNA"/>
</dbReference>
<dbReference type="InterPro" id="IPR036624">
    <property type="entry name" value="Hcp1-lik_sf"/>
</dbReference>
<dbReference type="InterPro" id="IPR053165">
    <property type="entry name" value="HSI-I_assembly_Hcp1"/>
</dbReference>
<dbReference type="OrthoDB" id="5066999at2"/>
<dbReference type="AlphaFoldDB" id="A0A1H2VTH8"/>
<sequence>MAVDMFLKIEGIDGESSDDAHSKWIEILSFSHGVSQPVSGASATGGRTGGRADFQNLAVTKTIDNATPDLNIKCAKGEHIPKVELELCLATGDKHTFMKYTLEDCIVTSVSPGGSRGDEIKPLEQVTFAYGKIKWEYTPIDHAGKAGSATDRTWNLETNKQD</sequence>
<evidence type="ECO:0000313" key="2">
    <source>
        <dbReference type="Proteomes" id="UP000198816"/>
    </source>
</evidence>
<reference evidence="2" key="1">
    <citation type="submission" date="2016-10" db="EMBL/GenBank/DDBJ databases">
        <authorList>
            <person name="Varghese N."/>
            <person name="Submissions S."/>
        </authorList>
    </citation>
    <scope>NUCLEOTIDE SEQUENCE [LARGE SCALE GENOMIC DNA]</scope>
    <source>
        <strain evidence="2">DSM 217</strain>
    </source>
</reference>
<dbReference type="SUPFAM" id="SSF141452">
    <property type="entry name" value="Hcp1-like"/>
    <property type="match status" value="1"/>
</dbReference>
<dbReference type="Gene3D" id="2.30.110.20">
    <property type="entry name" value="Hcp1-like"/>
    <property type="match status" value="1"/>
</dbReference>
<proteinExistence type="predicted"/>
<dbReference type="InterPro" id="IPR008514">
    <property type="entry name" value="T6SS_Hcp"/>
</dbReference>
<organism evidence="1 2">
    <name type="scientific">Thiocapsa roseopersicina</name>
    <dbReference type="NCBI Taxonomy" id="1058"/>
    <lineage>
        <taxon>Bacteria</taxon>
        <taxon>Pseudomonadati</taxon>
        <taxon>Pseudomonadota</taxon>
        <taxon>Gammaproteobacteria</taxon>
        <taxon>Chromatiales</taxon>
        <taxon>Chromatiaceae</taxon>
        <taxon>Thiocapsa</taxon>
    </lineage>
</organism>
<evidence type="ECO:0000313" key="1">
    <source>
        <dbReference type="EMBL" id="SDW71531.1"/>
    </source>
</evidence>
<dbReference type="Pfam" id="PF05638">
    <property type="entry name" value="T6SS_HCP"/>
    <property type="match status" value="1"/>
</dbReference>
<dbReference type="NCBIfam" id="TIGR03344">
    <property type="entry name" value="VI_effect_Hcp1"/>
    <property type="match status" value="1"/>
</dbReference>
<gene>
    <name evidence="1" type="ORF">SAMN05421783_107160</name>
</gene>
<dbReference type="RefSeq" id="WP_093030747.1">
    <property type="nucleotide sequence ID" value="NZ_FNNZ01000007.1"/>
</dbReference>
<accession>A0A1H2VTH8</accession>
<name>A0A1H2VTH8_THIRO</name>
<dbReference type="Proteomes" id="UP000198816">
    <property type="component" value="Unassembled WGS sequence"/>
</dbReference>